<gene>
    <name evidence="1" type="ORF">O181_014657</name>
</gene>
<dbReference type="EMBL" id="AVOT02003929">
    <property type="protein sequence ID" value="MBW0474942.1"/>
    <property type="molecule type" value="Genomic_DNA"/>
</dbReference>
<evidence type="ECO:0000313" key="2">
    <source>
        <dbReference type="Proteomes" id="UP000765509"/>
    </source>
</evidence>
<dbReference type="OrthoDB" id="115435at2759"/>
<accession>A0A9Q3GQ16</accession>
<dbReference type="AlphaFoldDB" id="A0A9Q3GQ16"/>
<proteinExistence type="predicted"/>
<dbReference type="Proteomes" id="UP000765509">
    <property type="component" value="Unassembled WGS sequence"/>
</dbReference>
<sequence>MWRKACYTEERYILDAKEYSKKRYGKSHKQTGFEEGLQVLVSTLNFNKLKCPNIMRDSLFRTLKYHWADRENALEVCLKDEFSRKHPLLPI</sequence>
<comment type="caution">
    <text evidence="1">The sequence shown here is derived from an EMBL/GenBank/DDBJ whole genome shotgun (WGS) entry which is preliminary data.</text>
</comment>
<keyword evidence="2" id="KW-1185">Reference proteome</keyword>
<reference evidence="1" key="1">
    <citation type="submission" date="2021-03" db="EMBL/GenBank/DDBJ databases">
        <title>Draft genome sequence of rust myrtle Austropuccinia psidii MF-1, a brazilian biotype.</title>
        <authorList>
            <person name="Quecine M.C."/>
            <person name="Pachon D.M.R."/>
            <person name="Bonatelli M.L."/>
            <person name="Correr F.H."/>
            <person name="Franceschini L.M."/>
            <person name="Leite T.F."/>
            <person name="Margarido G.R.A."/>
            <person name="Almeida C.A."/>
            <person name="Ferrarezi J.A."/>
            <person name="Labate C.A."/>
        </authorList>
    </citation>
    <scope>NUCLEOTIDE SEQUENCE</scope>
    <source>
        <strain evidence="1">MF-1</strain>
    </source>
</reference>
<name>A0A9Q3GQ16_9BASI</name>
<protein>
    <submittedName>
        <fullName evidence="1">Uncharacterized protein</fullName>
    </submittedName>
</protein>
<organism evidence="1 2">
    <name type="scientific">Austropuccinia psidii MF-1</name>
    <dbReference type="NCBI Taxonomy" id="1389203"/>
    <lineage>
        <taxon>Eukaryota</taxon>
        <taxon>Fungi</taxon>
        <taxon>Dikarya</taxon>
        <taxon>Basidiomycota</taxon>
        <taxon>Pucciniomycotina</taxon>
        <taxon>Pucciniomycetes</taxon>
        <taxon>Pucciniales</taxon>
        <taxon>Sphaerophragmiaceae</taxon>
        <taxon>Austropuccinia</taxon>
    </lineage>
</organism>
<evidence type="ECO:0000313" key="1">
    <source>
        <dbReference type="EMBL" id="MBW0474942.1"/>
    </source>
</evidence>